<dbReference type="Proteomes" id="UP001195914">
    <property type="component" value="Unassembled WGS sequence"/>
</dbReference>
<name>A0AAD9GBD0_BABDI</name>
<proteinExistence type="predicted"/>
<sequence length="668" mass="72416">MARMVCCMYYTDVFVGTNNNIDKLNKALDAELKGSVLNDLKDLTQLDALASGLGFLAGLPACLCKTKKSVEEGLQKIYEELKTPLISCKSISKLNCPSCNSKLYPCKCCVIQSIKAVKKCDCIKPGGSKDKCHCDGKDVSCSKVLAGLEACLHLQCLQSDMNEICTCKADSECCKTGQCNGTSGVSGGKSCNFCENLKSPKTPVPTTGLGLSPPNPIRLAQRLEKFFGTGPKPGCTCTCGSGISCCCLACESTDQCVQACSCKGSGKCPCTKKPSQCPRKKFCKAIKDVKVVVGSKHMICCESGAQCHCQVGPPKICSSSTSPGQCCVEQLTGSNGKQNYHQSLKCLLRRLVKFFKDFESLSSSQPNCSKLCCDLLCVLKMCESFKTFYDKRTATVCNTCKKGGSCPSGGNCCKGPNPKCGSSGSSPCSTCSECRQICDSKKFYRELQKLQYSGPCGLDLYRLLKDFLNFIRNVFWPQEDFIHSTVLEAVKDCDKCGKSDPKNSSGWKPCGCSSSDCKACDTLLKDSKLMSILRHGYLSSYDSSAKWESLCKSGSPKCCGQDSCSCTSGSCPDKGCCEKCPKRLCAKIFLGMLPCMYWGLKILHDRAQDPLTWPDWHDITMDSKGLPSSDLGRFLYAWGYDLRPLISKKGTEFFSLLEKLFGSDSSGP</sequence>
<protein>
    <submittedName>
        <fullName evidence="1">Variant erythrocyte surface antigen-1, alpha subunit</fullName>
    </submittedName>
</protein>
<evidence type="ECO:0000313" key="2">
    <source>
        <dbReference type="Proteomes" id="UP001195914"/>
    </source>
</evidence>
<accession>A0AAD9GBD0</accession>
<organism evidence="1 2">
    <name type="scientific">Babesia divergens</name>
    <dbReference type="NCBI Taxonomy" id="32595"/>
    <lineage>
        <taxon>Eukaryota</taxon>
        <taxon>Sar</taxon>
        <taxon>Alveolata</taxon>
        <taxon>Apicomplexa</taxon>
        <taxon>Aconoidasida</taxon>
        <taxon>Piroplasmida</taxon>
        <taxon>Babesiidae</taxon>
        <taxon>Babesia</taxon>
    </lineage>
</organism>
<reference evidence="1" key="1">
    <citation type="journal article" date="2014" name="Nucleic Acids Res.">
        <title>The evolutionary dynamics of variant antigen genes in Babesia reveal a history of genomic innovation underlying host-parasite interaction.</title>
        <authorList>
            <person name="Jackson A.P."/>
            <person name="Otto T.D."/>
            <person name="Darby A."/>
            <person name="Ramaprasad A."/>
            <person name="Xia D."/>
            <person name="Echaide I.E."/>
            <person name="Farber M."/>
            <person name="Gahlot S."/>
            <person name="Gamble J."/>
            <person name="Gupta D."/>
            <person name="Gupta Y."/>
            <person name="Jackson L."/>
            <person name="Malandrin L."/>
            <person name="Malas T.B."/>
            <person name="Moussa E."/>
            <person name="Nair M."/>
            <person name="Reid A.J."/>
            <person name="Sanders M."/>
            <person name="Sharma J."/>
            <person name="Tracey A."/>
            <person name="Quail M.A."/>
            <person name="Weir W."/>
            <person name="Wastling J.M."/>
            <person name="Hall N."/>
            <person name="Willadsen P."/>
            <person name="Lingelbach K."/>
            <person name="Shiels B."/>
            <person name="Tait A."/>
            <person name="Berriman M."/>
            <person name="Allred D.R."/>
            <person name="Pain A."/>
        </authorList>
    </citation>
    <scope>NUCLEOTIDE SEQUENCE</scope>
    <source>
        <strain evidence="1">1802A</strain>
    </source>
</reference>
<reference evidence="1" key="2">
    <citation type="submission" date="2021-05" db="EMBL/GenBank/DDBJ databases">
        <authorList>
            <person name="Pain A."/>
        </authorList>
    </citation>
    <scope>NUCLEOTIDE SEQUENCE</scope>
    <source>
        <strain evidence="1">1802A</strain>
    </source>
</reference>
<feature type="non-terminal residue" evidence="1">
    <location>
        <position position="668"/>
    </location>
</feature>
<gene>
    <name evidence="1" type="ORF">X943_000014</name>
</gene>
<comment type="caution">
    <text evidence="1">The sequence shown here is derived from an EMBL/GenBank/DDBJ whole genome shotgun (WGS) entry which is preliminary data.</text>
</comment>
<dbReference type="AlphaFoldDB" id="A0AAD9GBD0"/>
<keyword evidence="2" id="KW-1185">Reference proteome</keyword>
<dbReference type="EMBL" id="JAHBMH010000055">
    <property type="protein sequence ID" value="KAK1935280.1"/>
    <property type="molecule type" value="Genomic_DNA"/>
</dbReference>
<evidence type="ECO:0000313" key="1">
    <source>
        <dbReference type="EMBL" id="KAK1935280.1"/>
    </source>
</evidence>